<organism evidence="2 3">
    <name type="scientific">Septoria linicola</name>
    <dbReference type="NCBI Taxonomy" id="215465"/>
    <lineage>
        <taxon>Eukaryota</taxon>
        <taxon>Fungi</taxon>
        <taxon>Dikarya</taxon>
        <taxon>Ascomycota</taxon>
        <taxon>Pezizomycotina</taxon>
        <taxon>Dothideomycetes</taxon>
        <taxon>Dothideomycetidae</taxon>
        <taxon>Mycosphaerellales</taxon>
        <taxon>Mycosphaerellaceae</taxon>
        <taxon>Septoria</taxon>
    </lineage>
</organism>
<keyword evidence="3" id="KW-1185">Reference proteome</keyword>
<gene>
    <name evidence="2" type="ORF">Slin15195_G076830</name>
</gene>
<dbReference type="Proteomes" id="UP001056384">
    <property type="component" value="Chromosome 6"/>
</dbReference>
<accession>A0A9Q9AS13</accession>
<evidence type="ECO:0000313" key="2">
    <source>
        <dbReference type="EMBL" id="USW54364.1"/>
    </source>
</evidence>
<reference evidence="2" key="1">
    <citation type="submission" date="2022-06" db="EMBL/GenBank/DDBJ databases">
        <title>Complete genome sequences of two strains of the flax pathogen Septoria linicola.</title>
        <authorList>
            <person name="Lapalu N."/>
            <person name="Simon A."/>
            <person name="Demenou B."/>
            <person name="Paumier D."/>
            <person name="Guillot M.-P."/>
            <person name="Gout L."/>
            <person name="Valade R."/>
        </authorList>
    </citation>
    <scope>NUCLEOTIDE SEQUENCE</scope>
    <source>
        <strain evidence="2">SE15195</strain>
    </source>
</reference>
<dbReference type="AlphaFoldDB" id="A0A9Q9AS13"/>
<sequence length="102" mass="10836">MAKGGTPVASMSPRTMRAHLLLAEFRLDQAIDGLKNKLFSLQRGDADLLLPACLRHSSTASSSMSTASSCSPVTVTPAEASGSVKVSLNRKRKREQHGVDAQ</sequence>
<name>A0A9Q9AS13_9PEZI</name>
<protein>
    <submittedName>
        <fullName evidence="2">Uncharacterized protein</fullName>
    </submittedName>
</protein>
<feature type="compositionally biased region" description="Low complexity" evidence="1">
    <location>
        <begin position="58"/>
        <end position="71"/>
    </location>
</feature>
<dbReference type="EMBL" id="CP099423">
    <property type="protein sequence ID" value="USW54364.1"/>
    <property type="molecule type" value="Genomic_DNA"/>
</dbReference>
<feature type="region of interest" description="Disordered" evidence="1">
    <location>
        <begin position="58"/>
        <end position="102"/>
    </location>
</feature>
<evidence type="ECO:0000256" key="1">
    <source>
        <dbReference type="SAM" id="MobiDB-lite"/>
    </source>
</evidence>
<proteinExistence type="predicted"/>
<evidence type="ECO:0000313" key="3">
    <source>
        <dbReference type="Proteomes" id="UP001056384"/>
    </source>
</evidence>